<accession>F4WPQ4</accession>
<feature type="region of interest" description="Disordered" evidence="1">
    <location>
        <begin position="43"/>
        <end position="82"/>
    </location>
</feature>
<reference evidence="2" key="1">
    <citation type="submission" date="2011-02" db="EMBL/GenBank/DDBJ databases">
        <title>The genome of the leaf-cutting ant Acromyrmex echinatior suggests key adaptations to social evolution and fungus farming.</title>
        <authorList>
            <person name="Nygaard S."/>
            <person name="Zhang G."/>
        </authorList>
    </citation>
    <scope>NUCLEOTIDE SEQUENCE</scope>
</reference>
<organism evidence="3">
    <name type="scientific">Acromyrmex echinatior</name>
    <name type="common">Panamanian leafcutter ant</name>
    <name type="synonym">Acromyrmex octospinosus echinatior</name>
    <dbReference type="NCBI Taxonomy" id="103372"/>
    <lineage>
        <taxon>Eukaryota</taxon>
        <taxon>Metazoa</taxon>
        <taxon>Ecdysozoa</taxon>
        <taxon>Arthropoda</taxon>
        <taxon>Hexapoda</taxon>
        <taxon>Insecta</taxon>
        <taxon>Pterygota</taxon>
        <taxon>Neoptera</taxon>
        <taxon>Endopterygota</taxon>
        <taxon>Hymenoptera</taxon>
        <taxon>Apocrita</taxon>
        <taxon>Aculeata</taxon>
        <taxon>Formicoidea</taxon>
        <taxon>Formicidae</taxon>
        <taxon>Myrmicinae</taxon>
        <taxon>Acromyrmex</taxon>
    </lineage>
</organism>
<feature type="region of interest" description="Disordered" evidence="1">
    <location>
        <begin position="1"/>
        <end position="20"/>
    </location>
</feature>
<dbReference type="EMBL" id="GL888254">
    <property type="protein sequence ID" value="EGI63818.1"/>
    <property type="molecule type" value="Genomic_DNA"/>
</dbReference>
<gene>
    <name evidence="2" type="ORF">G5I_07780</name>
</gene>
<dbReference type="AlphaFoldDB" id="F4WPQ4"/>
<dbReference type="Proteomes" id="UP000007755">
    <property type="component" value="Unassembled WGS sequence"/>
</dbReference>
<proteinExistence type="predicted"/>
<evidence type="ECO:0000256" key="1">
    <source>
        <dbReference type="SAM" id="MobiDB-lite"/>
    </source>
</evidence>
<evidence type="ECO:0000313" key="2">
    <source>
        <dbReference type="EMBL" id="EGI63818.1"/>
    </source>
</evidence>
<dbReference type="InParanoid" id="F4WPQ4"/>
<evidence type="ECO:0000313" key="3">
    <source>
        <dbReference type="Proteomes" id="UP000007755"/>
    </source>
</evidence>
<feature type="compositionally biased region" description="Pro residues" evidence="1">
    <location>
        <begin position="54"/>
        <end position="69"/>
    </location>
</feature>
<feature type="compositionally biased region" description="Low complexity" evidence="1">
    <location>
        <begin position="43"/>
        <end position="53"/>
    </location>
</feature>
<name>F4WPQ4_ACREC</name>
<keyword evidence="3" id="KW-1185">Reference proteome</keyword>
<sequence>MPRIPRLQPALLASPVPPAQPALPVAPIPLAYYFKDATNKAPASASASASAPSPQIPPQAPAPPPPPQTPRSSQNAFQTAAVEFTPTPKCMAVL</sequence>
<protein>
    <submittedName>
        <fullName evidence="2">Uncharacterized protein</fullName>
    </submittedName>
</protein>